<dbReference type="Pfam" id="PF03372">
    <property type="entry name" value="Exo_endo_phos"/>
    <property type="match status" value="1"/>
</dbReference>
<dbReference type="EMBL" id="QGNW01000240">
    <property type="protein sequence ID" value="RVW82433.1"/>
    <property type="molecule type" value="Genomic_DNA"/>
</dbReference>
<dbReference type="GO" id="GO:0003824">
    <property type="term" value="F:catalytic activity"/>
    <property type="evidence" value="ECO:0007669"/>
    <property type="project" value="InterPro"/>
</dbReference>
<dbReference type="SUPFAM" id="SSF56219">
    <property type="entry name" value="DNase I-like"/>
    <property type="match status" value="1"/>
</dbReference>
<name>A0A438HD97_VITVI</name>
<protein>
    <submittedName>
        <fullName evidence="3">Transposon TX1 uncharacterized 149 kDa protein</fullName>
    </submittedName>
</protein>
<comment type="caution">
    <text evidence="3">The sequence shown here is derived from an EMBL/GenBank/DDBJ whole genome shotgun (WGS) entry which is preliminary data.</text>
</comment>
<proteinExistence type="predicted"/>
<organism evidence="3 4">
    <name type="scientific">Vitis vinifera</name>
    <name type="common">Grape</name>
    <dbReference type="NCBI Taxonomy" id="29760"/>
    <lineage>
        <taxon>Eukaryota</taxon>
        <taxon>Viridiplantae</taxon>
        <taxon>Streptophyta</taxon>
        <taxon>Embryophyta</taxon>
        <taxon>Tracheophyta</taxon>
        <taxon>Spermatophyta</taxon>
        <taxon>Magnoliopsida</taxon>
        <taxon>eudicotyledons</taxon>
        <taxon>Gunneridae</taxon>
        <taxon>Pentapetalae</taxon>
        <taxon>rosids</taxon>
        <taxon>Vitales</taxon>
        <taxon>Vitaceae</taxon>
        <taxon>Viteae</taxon>
        <taxon>Vitis</taxon>
    </lineage>
</organism>
<dbReference type="Proteomes" id="UP000288805">
    <property type="component" value="Unassembled WGS sequence"/>
</dbReference>
<dbReference type="Gene3D" id="3.60.10.10">
    <property type="entry name" value="Endonuclease/exonuclease/phosphatase"/>
    <property type="match status" value="1"/>
</dbReference>
<dbReference type="InterPro" id="IPR005135">
    <property type="entry name" value="Endo/exonuclease/phosphatase"/>
</dbReference>
<evidence type="ECO:0000313" key="3">
    <source>
        <dbReference type="EMBL" id="RVW82433.1"/>
    </source>
</evidence>
<feature type="compositionally biased region" description="Basic and acidic residues" evidence="1">
    <location>
        <begin position="11"/>
        <end position="22"/>
    </location>
</feature>
<evidence type="ECO:0000259" key="2">
    <source>
        <dbReference type="PROSITE" id="PS50878"/>
    </source>
</evidence>
<dbReference type="SUPFAM" id="SSF56672">
    <property type="entry name" value="DNA/RNA polymerases"/>
    <property type="match status" value="1"/>
</dbReference>
<dbReference type="AlphaFoldDB" id="A0A438HD97"/>
<dbReference type="PROSITE" id="PS50878">
    <property type="entry name" value="RT_POL"/>
    <property type="match status" value="1"/>
</dbReference>
<dbReference type="InterPro" id="IPR043502">
    <property type="entry name" value="DNA/RNA_pol_sf"/>
</dbReference>
<gene>
    <name evidence="3" type="primary">YTX2_150</name>
    <name evidence="3" type="ORF">CK203_048987</name>
</gene>
<reference evidence="3 4" key="1">
    <citation type="journal article" date="2018" name="PLoS Genet.">
        <title>Population sequencing reveals clonal diversity and ancestral inbreeding in the grapevine cultivar Chardonnay.</title>
        <authorList>
            <person name="Roach M.J."/>
            <person name="Johnson D.L."/>
            <person name="Bohlmann J."/>
            <person name="van Vuuren H.J."/>
            <person name="Jones S.J."/>
            <person name="Pretorius I.S."/>
            <person name="Schmidt S.A."/>
            <person name="Borneman A.R."/>
        </authorList>
    </citation>
    <scope>NUCLEOTIDE SEQUENCE [LARGE SCALE GENOMIC DNA]</scope>
    <source>
        <strain evidence="4">cv. Chardonnay</strain>
        <tissue evidence="3">Leaf</tissue>
    </source>
</reference>
<dbReference type="PANTHER" id="PTHR33116">
    <property type="entry name" value="REVERSE TRANSCRIPTASE ZINC-BINDING DOMAIN-CONTAINING PROTEIN-RELATED-RELATED"/>
    <property type="match status" value="1"/>
</dbReference>
<dbReference type="InterPro" id="IPR036691">
    <property type="entry name" value="Endo/exonu/phosph_ase_sf"/>
</dbReference>
<accession>A0A438HD97</accession>
<sequence length="1102" mass="124246">MNFLMRPSHTAHADEPPVHEISKGTQHVTKPTATLEGLIAEDSFPNYFVDEVHGEVGGENGSVAGLSSKSDSPDLENLSDVTEEEGWITIPQSMGQCDVGLVPRLWSDPTHLKRGSLGAKGLHDCDKRKLIKGVVRNQKADLVCLLETKVKDVSTQLVNSVGVGRFLNWASVDARGTAGGLLLIWDNRVLENLEWKVGVIGSEKEDFWEELGAIRGLWEDPWCIGGDFNAVRYPEERRNAPRLTADMRRFSEVIGELGLRDIPLAGGPFTWIGGLNSQAASRLDRFLISDQWEDHFSAISQSALPRLVSDHNPIILEAGGFSSGKSPFRFENMWLKIEGPEKWNKEVVGNVSFNRAEALSRLQQWEAKENENALTPEDLEAKNLDLEEYKKWALLEETSWRQKSREIWLREGDKIPKIKEGVCNAYQTLLSDPGDWRPSINGLNFKELGEGLASSLEVMFSEEEIFAALSSFCGDKAPGPDGFTMAFWLFCWDVVKPEIIGLFREFYLHGTFQRSLNSTFLLLIPKKEGTEDLKDFRPISLVGSVYKLLAKVLANRLKTVMGEVISDSQHAFVHGRQILDAVLIANEALDSRLKDNIPGLLLKMDIEKAFDHVNWNFLMEVMSKMGFGHRWINWIKWCCSTTSFSILINGSPSGFFRSSRGLRQGDPLSPYLFLLAMEALSQLLSRARNGNFISGFRVGGRGSEGLVVSHLLFADDTLIFCDADADQLQYLSWTFMWFEAISGLKVNLNKTEAIPVGEDIPMETLAAVLGCKIGSLPTSYLGLPLGAPYKSIRVWDAVEERFRKRLSLWKRQYLSKGGRLTLLKSTLSSLPTYFLSLFVIPKRVCARLEKIQRDFLWGGGALEKKPHLVSWKVVCADKKKGGLGIRSLATFNKALLGKWLWRFANENEPLWKQIILSKYDLQEGGWCSKDARNRYGVGVWKAIRKGWENFRSHSRFIIGDGTKVKFWKDLWCGNQSLKETFPILFNLSVNKEGWVAEAWEEDEGGGSWGLRFNRHLNDWEVGEVESLLSKLHPLTIRRGVEDLFRWKENKIGTFSVKSFYSSFSRDSKPPSRLELFGRLGFQLGLVSLVGRRLGIDCSPQTV</sequence>
<dbReference type="CDD" id="cd01650">
    <property type="entry name" value="RT_nLTR_like"/>
    <property type="match status" value="1"/>
</dbReference>
<evidence type="ECO:0000256" key="1">
    <source>
        <dbReference type="SAM" id="MobiDB-lite"/>
    </source>
</evidence>
<feature type="region of interest" description="Disordered" evidence="1">
    <location>
        <begin position="1"/>
        <end position="28"/>
    </location>
</feature>
<dbReference type="Pfam" id="PF00078">
    <property type="entry name" value="RVT_1"/>
    <property type="match status" value="1"/>
</dbReference>
<dbReference type="InterPro" id="IPR000477">
    <property type="entry name" value="RT_dom"/>
</dbReference>
<feature type="domain" description="Reverse transcriptase" evidence="2">
    <location>
        <begin position="505"/>
        <end position="785"/>
    </location>
</feature>
<evidence type="ECO:0000313" key="4">
    <source>
        <dbReference type="Proteomes" id="UP000288805"/>
    </source>
</evidence>
<dbReference type="PANTHER" id="PTHR33116:SF78">
    <property type="entry name" value="OS12G0587133 PROTEIN"/>
    <property type="match status" value="1"/>
</dbReference>